<sequence>MRKEEGRPFPNRGFPPLSDQMKMKQSGEWIGYTYRVLDAFPFVQGILYYSAVEGGDWEPGQGESQPTRFILAVGKRKREESARHLLKRDDAAFFPVEEEFVDEGVLYWVFRPLAGNLLAHRLIQAGSLPLGEVRSLLSAIFGHARRLASKGEYAVVDPLNILETTDGNVRFLYGGAAGSLPGAEIPDVEKQWVFGIASLAYRLLTGHMPPEGAALPPLRRHRGDIPAVWDGLIRKALSSDPSARPTLARLEAGMLKAPEERGDVPEEQMPAPAKPAEEGVRRAERGSSLPAAEKGADGRLPAVQPTPVKPSPIGADGSPRRGDGRRGANAGPGTDLVPQGKRSPYLVSEESPTSAGRSRNSQPLWKSKGLVAALVVCIVALAGLGGYQWLFADKDPADAKPSAVFDPEVEEDPEQAAVWHRQSVEAKNNKQVAQAILLGRKAVSADPNKRDYYVHLAELYQEAGDAQSAVLLLQEGVKRFPDDAELHDMLALYAYQVKDLKTAETASDRSVQLEPENPEYLYHRGKIFVAQGNQRTAAELIEEAVKRDSKNAVYHHDLAVILFRLEEIDRSIQYAEKAVQLSDSNEKYRMTLGLAYLKKRELLEKDSDLSAKEKKEKQRSLAKKAYESFQAATKLNDRYSQAYYYEAMSRFYYGDLSNAKRAVERAIVLNSDRASYHYQLGVILTAQNKKSEAIKALEKAVELEPNNDRYKKALTKLKSE</sequence>
<dbReference type="InterPro" id="IPR019734">
    <property type="entry name" value="TPR_rpt"/>
</dbReference>
<evidence type="ECO:0000313" key="6">
    <source>
        <dbReference type="EMBL" id="PRX39239.1"/>
    </source>
</evidence>
<evidence type="ECO:0000256" key="4">
    <source>
        <dbReference type="SAM" id="MobiDB-lite"/>
    </source>
</evidence>
<feature type="transmembrane region" description="Helical" evidence="5">
    <location>
        <begin position="369"/>
        <end position="390"/>
    </location>
</feature>
<dbReference type="PANTHER" id="PTHR45586:SF1">
    <property type="entry name" value="LIPOPOLYSACCHARIDE ASSEMBLY PROTEIN B"/>
    <property type="match status" value="1"/>
</dbReference>
<dbReference type="EMBL" id="PVNE01000027">
    <property type="protein sequence ID" value="PRX39239.1"/>
    <property type="molecule type" value="Genomic_DNA"/>
</dbReference>
<dbReference type="AlphaFoldDB" id="A0A2T0LBJ3"/>
<feature type="repeat" description="TPR" evidence="3">
    <location>
        <begin position="674"/>
        <end position="707"/>
    </location>
</feature>
<keyword evidence="2 3" id="KW-0802">TPR repeat</keyword>
<dbReference type="Pfam" id="PF00515">
    <property type="entry name" value="TPR_1"/>
    <property type="match status" value="1"/>
</dbReference>
<dbReference type="Proteomes" id="UP000237797">
    <property type="component" value="Unassembled WGS sequence"/>
</dbReference>
<feature type="repeat" description="TPR" evidence="3">
    <location>
        <begin position="518"/>
        <end position="551"/>
    </location>
</feature>
<evidence type="ECO:0000256" key="3">
    <source>
        <dbReference type="PROSITE-ProRule" id="PRU00339"/>
    </source>
</evidence>
<dbReference type="PROSITE" id="PS50005">
    <property type="entry name" value="TPR"/>
    <property type="match status" value="2"/>
</dbReference>
<name>A0A2T0LBJ3_9BACL</name>
<evidence type="ECO:0000256" key="1">
    <source>
        <dbReference type="ARBA" id="ARBA00022737"/>
    </source>
</evidence>
<feature type="region of interest" description="Disordered" evidence="4">
    <location>
        <begin position="254"/>
        <end position="363"/>
    </location>
</feature>
<dbReference type="InterPro" id="IPR011990">
    <property type="entry name" value="TPR-like_helical_dom_sf"/>
</dbReference>
<dbReference type="Gene3D" id="1.10.510.10">
    <property type="entry name" value="Transferase(Phosphotransferase) domain 1"/>
    <property type="match status" value="1"/>
</dbReference>
<reference evidence="6 7" key="1">
    <citation type="submission" date="2018-03" db="EMBL/GenBank/DDBJ databases">
        <title>Genomic Encyclopedia of Archaeal and Bacterial Type Strains, Phase II (KMG-II): from individual species to whole genera.</title>
        <authorList>
            <person name="Goeker M."/>
        </authorList>
    </citation>
    <scope>NUCLEOTIDE SEQUENCE [LARGE SCALE GENOMIC DNA]</scope>
    <source>
        <strain evidence="6 7">DSM 44946</strain>
    </source>
</reference>
<dbReference type="PANTHER" id="PTHR45586">
    <property type="entry name" value="TPR REPEAT-CONTAINING PROTEIN PA4667"/>
    <property type="match status" value="1"/>
</dbReference>
<evidence type="ECO:0000313" key="7">
    <source>
        <dbReference type="Proteomes" id="UP000237797"/>
    </source>
</evidence>
<feature type="compositionally biased region" description="Basic and acidic residues" evidence="4">
    <location>
        <begin position="275"/>
        <end position="285"/>
    </location>
</feature>
<accession>A0A2T0LBJ3</accession>
<evidence type="ECO:0000256" key="5">
    <source>
        <dbReference type="SAM" id="Phobius"/>
    </source>
</evidence>
<dbReference type="SMART" id="SM00028">
    <property type="entry name" value="TPR"/>
    <property type="match status" value="7"/>
</dbReference>
<evidence type="ECO:0000256" key="2">
    <source>
        <dbReference type="ARBA" id="ARBA00022803"/>
    </source>
</evidence>
<proteinExistence type="predicted"/>
<dbReference type="SUPFAM" id="SSF48452">
    <property type="entry name" value="TPR-like"/>
    <property type="match status" value="2"/>
</dbReference>
<dbReference type="Gene3D" id="1.25.40.10">
    <property type="entry name" value="Tetratricopeptide repeat domain"/>
    <property type="match status" value="3"/>
</dbReference>
<keyword evidence="7" id="KW-1185">Reference proteome</keyword>
<gene>
    <name evidence="6" type="ORF">CLV97_12721</name>
</gene>
<keyword evidence="5" id="KW-1133">Transmembrane helix</keyword>
<keyword evidence="5" id="KW-0472">Membrane</keyword>
<dbReference type="Pfam" id="PF14559">
    <property type="entry name" value="TPR_19"/>
    <property type="match status" value="1"/>
</dbReference>
<feature type="compositionally biased region" description="Polar residues" evidence="4">
    <location>
        <begin position="350"/>
        <end position="363"/>
    </location>
</feature>
<protein>
    <submittedName>
        <fullName evidence="6">Tetratricopeptide repeat protein</fullName>
    </submittedName>
</protein>
<comment type="caution">
    <text evidence="6">The sequence shown here is derived from an EMBL/GenBank/DDBJ whole genome shotgun (WGS) entry which is preliminary data.</text>
</comment>
<organism evidence="6 7">
    <name type="scientific">Planifilum fimeticola</name>
    <dbReference type="NCBI Taxonomy" id="201975"/>
    <lineage>
        <taxon>Bacteria</taxon>
        <taxon>Bacillati</taxon>
        <taxon>Bacillota</taxon>
        <taxon>Bacilli</taxon>
        <taxon>Bacillales</taxon>
        <taxon>Thermoactinomycetaceae</taxon>
        <taxon>Planifilum</taxon>
    </lineage>
</organism>
<dbReference type="InterPro" id="IPR051012">
    <property type="entry name" value="CellSynth/LPSAsmb/PSIAsmb"/>
</dbReference>
<keyword evidence="5" id="KW-0812">Transmembrane</keyword>
<dbReference type="PROSITE" id="PS50293">
    <property type="entry name" value="TPR_REGION"/>
    <property type="match status" value="1"/>
</dbReference>
<keyword evidence="1" id="KW-0677">Repeat</keyword>
<dbReference type="Pfam" id="PF13432">
    <property type="entry name" value="TPR_16"/>
    <property type="match status" value="1"/>
</dbReference>